<reference evidence="10 11" key="2">
    <citation type="submission" date="2018-11" db="EMBL/GenBank/DDBJ databases">
        <authorList>
            <consortium name="Pathogen Informatics"/>
        </authorList>
    </citation>
    <scope>NUCLEOTIDE SEQUENCE [LARGE SCALE GENOMIC DNA]</scope>
</reference>
<comment type="catalytic activity">
    <reaction evidence="7">
        <text>an N-acylsphing-4-enine + H2O = sphing-4-enine + a fatty acid</text>
        <dbReference type="Rhea" id="RHEA:20856"/>
        <dbReference type="ChEBI" id="CHEBI:15377"/>
        <dbReference type="ChEBI" id="CHEBI:28868"/>
        <dbReference type="ChEBI" id="CHEBI:52639"/>
        <dbReference type="ChEBI" id="CHEBI:57756"/>
        <dbReference type="EC" id="3.5.1.23"/>
    </reaction>
</comment>
<evidence type="ECO:0000256" key="5">
    <source>
        <dbReference type="PIRSR" id="PIRSR606823-1"/>
    </source>
</evidence>
<comment type="cofactor">
    <cofactor evidence="6">
        <name>Zn(2+)</name>
        <dbReference type="ChEBI" id="CHEBI:29105"/>
    </cofactor>
    <text evidence="6">Binds 1 zinc ion per subunit.</text>
</comment>
<feature type="domain" description="Neutral/alkaline non-lysosomal ceramidase N-terminal" evidence="8">
    <location>
        <begin position="23"/>
        <end position="303"/>
    </location>
</feature>
<reference evidence="12" key="1">
    <citation type="submission" date="2017-02" db="UniProtKB">
        <authorList>
            <consortium name="WormBaseParasite"/>
        </authorList>
    </citation>
    <scope>IDENTIFICATION</scope>
</reference>
<dbReference type="GO" id="GO:0042759">
    <property type="term" value="P:long-chain fatty acid biosynthetic process"/>
    <property type="evidence" value="ECO:0007669"/>
    <property type="project" value="TreeGrafter"/>
</dbReference>
<dbReference type="InterPro" id="IPR038445">
    <property type="entry name" value="NCDase_C_sf"/>
</dbReference>
<evidence type="ECO:0000256" key="3">
    <source>
        <dbReference type="ARBA" id="ARBA00019235"/>
    </source>
</evidence>
<name>A0A0R3VSY5_TAEAS</name>
<evidence type="ECO:0000313" key="10">
    <source>
        <dbReference type="EMBL" id="VDK20635.1"/>
    </source>
</evidence>
<evidence type="ECO:0000256" key="6">
    <source>
        <dbReference type="PIRSR" id="PIRSR606823-2"/>
    </source>
</evidence>
<dbReference type="Gene3D" id="2.60.40.2300">
    <property type="entry name" value="Neutral/alkaline non-lysosomal ceramidase, C-terminal domain"/>
    <property type="match status" value="1"/>
</dbReference>
<dbReference type="WBParaSite" id="TASK_0000031201-mRNA-1">
    <property type="protein sequence ID" value="TASK_0000031201-mRNA-1"/>
    <property type="gene ID" value="TASK_0000031201"/>
</dbReference>
<evidence type="ECO:0000313" key="11">
    <source>
        <dbReference type="Proteomes" id="UP000282613"/>
    </source>
</evidence>
<feature type="binding site" evidence="6">
    <location>
        <position position="115"/>
    </location>
    <ligand>
        <name>Zn(2+)</name>
        <dbReference type="ChEBI" id="CHEBI:29105"/>
    </ligand>
</feature>
<keyword evidence="6" id="KW-0479">Metal-binding</keyword>
<proteinExistence type="inferred from homology"/>
<feature type="binding site" evidence="6">
    <location>
        <position position="502"/>
    </location>
    <ligand>
        <name>Zn(2+)</name>
        <dbReference type="ChEBI" id="CHEBI:29105"/>
    </ligand>
</feature>
<evidence type="ECO:0000259" key="9">
    <source>
        <dbReference type="Pfam" id="PF17048"/>
    </source>
</evidence>
<dbReference type="Pfam" id="PF17048">
    <property type="entry name" value="Ceramidse_alk_C"/>
    <property type="match status" value="1"/>
</dbReference>
<evidence type="ECO:0000256" key="4">
    <source>
        <dbReference type="ARBA" id="ARBA00022801"/>
    </source>
</evidence>
<feature type="domain" description="Neutral/alkaline non-lysosomal ceramidase N-terminal" evidence="8">
    <location>
        <begin position="330"/>
        <end position="565"/>
    </location>
</feature>
<dbReference type="PANTHER" id="PTHR12670">
    <property type="entry name" value="CERAMIDASE"/>
    <property type="match status" value="1"/>
</dbReference>
<keyword evidence="4 7" id="KW-0378">Hydrolase</keyword>
<feature type="domain" description="Neutral/alkaline non-lysosomal ceramidase C-terminal" evidence="9">
    <location>
        <begin position="568"/>
        <end position="735"/>
    </location>
</feature>
<keyword evidence="11" id="KW-1185">Reference proteome</keyword>
<dbReference type="InterPro" id="IPR006823">
    <property type="entry name" value="Ceramidase_alk"/>
</dbReference>
<keyword evidence="7" id="KW-0443">Lipid metabolism</keyword>
<evidence type="ECO:0000256" key="1">
    <source>
        <dbReference type="ARBA" id="ARBA00009835"/>
    </source>
</evidence>
<keyword evidence="6" id="KW-0862">Zinc</keyword>
<dbReference type="InterPro" id="IPR031329">
    <property type="entry name" value="NEUT/ALK_ceramidase_N"/>
</dbReference>
<keyword evidence="7" id="KW-0746">Sphingolipid metabolism</keyword>
<dbReference type="GO" id="GO:0005576">
    <property type="term" value="C:extracellular region"/>
    <property type="evidence" value="ECO:0007669"/>
    <property type="project" value="TreeGrafter"/>
</dbReference>
<evidence type="ECO:0000259" key="8">
    <source>
        <dbReference type="Pfam" id="PF04734"/>
    </source>
</evidence>
<protein>
    <recommendedName>
        <fullName evidence="3 7">Neutral ceramidase</fullName>
        <ecNumber evidence="2 7">3.5.1.23</ecNumber>
    </recommendedName>
</protein>
<dbReference type="AlphaFoldDB" id="A0A0R3VSY5"/>
<dbReference type="GO" id="GO:0046872">
    <property type="term" value="F:metal ion binding"/>
    <property type="evidence" value="ECO:0007669"/>
    <property type="project" value="UniProtKB-KW"/>
</dbReference>
<dbReference type="Pfam" id="PF04734">
    <property type="entry name" value="Ceramidase_alk"/>
    <property type="match status" value="2"/>
</dbReference>
<dbReference type="EC" id="3.5.1.23" evidence="2 7"/>
<dbReference type="STRING" id="60517.A0A0R3VSY5"/>
<feature type="binding site" evidence="6">
    <location>
        <position position="224"/>
    </location>
    <ligand>
        <name>Zn(2+)</name>
        <dbReference type="ChEBI" id="CHEBI:29105"/>
    </ligand>
</feature>
<feature type="active site" description="Nucleophile" evidence="5">
    <location>
        <position position="278"/>
    </location>
</feature>
<dbReference type="EMBL" id="UYRS01000035">
    <property type="protein sequence ID" value="VDK20635.1"/>
    <property type="molecule type" value="Genomic_DNA"/>
</dbReference>
<dbReference type="GO" id="GO:0017040">
    <property type="term" value="F:N-acylsphingosine amidohydrolase activity"/>
    <property type="evidence" value="ECO:0007669"/>
    <property type="project" value="UniProtKB-UniRule"/>
</dbReference>
<dbReference type="GO" id="GO:0016020">
    <property type="term" value="C:membrane"/>
    <property type="evidence" value="ECO:0007669"/>
    <property type="project" value="GOC"/>
</dbReference>
<dbReference type="GO" id="GO:0046514">
    <property type="term" value="P:ceramide catabolic process"/>
    <property type="evidence" value="ECO:0007669"/>
    <property type="project" value="InterPro"/>
</dbReference>
<dbReference type="OrthoDB" id="191371at2759"/>
<organism evidence="12">
    <name type="scientific">Taenia asiatica</name>
    <name type="common">Asian tapeworm</name>
    <dbReference type="NCBI Taxonomy" id="60517"/>
    <lineage>
        <taxon>Eukaryota</taxon>
        <taxon>Metazoa</taxon>
        <taxon>Spiralia</taxon>
        <taxon>Lophotrochozoa</taxon>
        <taxon>Platyhelminthes</taxon>
        <taxon>Cestoda</taxon>
        <taxon>Eucestoda</taxon>
        <taxon>Cyclophyllidea</taxon>
        <taxon>Taeniidae</taxon>
        <taxon>Taenia</taxon>
    </lineage>
</organism>
<evidence type="ECO:0000313" key="12">
    <source>
        <dbReference type="WBParaSite" id="TASK_0000031201-mRNA-1"/>
    </source>
</evidence>
<evidence type="ECO:0000256" key="7">
    <source>
        <dbReference type="RuleBase" id="RU366019"/>
    </source>
</evidence>
<dbReference type="InterPro" id="IPR031331">
    <property type="entry name" value="NEUT/ALK_ceramidase_C"/>
</dbReference>
<comment type="similarity">
    <text evidence="1 7">Belongs to the neutral ceramidase family.</text>
</comment>
<accession>A0A0R3VSY5</accession>
<feature type="binding site" evidence="6">
    <location>
        <position position="537"/>
    </location>
    <ligand>
        <name>Zn(2+)</name>
        <dbReference type="ChEBI" id="CHEBI:29105"/>
    </ligand>
</feature>
<dbReference type="PANTHER" id="PTHR12670:SF1">
    <property type="entry name" value="NEUTRAL CERAMIDASE"/>
    <property type="match status" value="1"/>
</dbReference>
<sequence length="737" mass="82660">MEPKSFLSFFFAVYFFLNAHGLLVGLGKYDITGPVTSVNFMGYANPFQTGQGLHLRLYSRAFLIKSSFTGKPILFINLDAGMSSQLLKSHVVRLLQESFGADVFDHQNVMISATHTHSGPGGFFQYLLFDITSWGFSNPTFEAMTSGILQSVKLAYQSLTPGRIFYASGDLLNASINRSPLSYQQNPEEERNLYLHDVDREMLLLKFVANDGRELGLLNWFAVHGTSMNKTNRLVSSDNKGLAELLFERWMNDANTGNAVKGGNFVAAFAQANEGDVSPNTRGARCVDTGAPCDPLTSACSDGKVRITKLFFGFAISCLPIVKKHFNIEQVQKCIAFGPGVNGDMFESTRLIAQRQFEMSKELYAKANRDLIGENDVVVDFRHQFVDMTNVNVTYEPGEQKGVPTGRTCIPALGYSFAAGTTDGPGISGFTQGKRMLNGTTFWGLLSLLLARPSKDMVECHAPKPILIPTGLMNYPLPWHPSIVETQIFRIGRLVIVGLPGEFTTMAGRRIVRALSQILPKGSIITLAGLSNLYTHYVTTFEEYQIQRYEGASTIFGPHTLQAYVEQFVKLTKAMIRNKSLPPGPQPPFLLEHLFGFFLPTFYDTRPPFRKFGSIWKPPKNIYNKSDGIVVVSFITGDPRNNLHTNSTFLTVEKQLKLDQWEVVYTDADWETRFIWKRVPGFLPPWFHVAEIQWTIDSPFRGCHPGIYRIRHFGTAKEFLFGMYDFHGETEAFKVFC</sequence>
<gene>
    <name evidence="10" type="ORF">TASK_LOCUS313</name>
</gene>
<dbReference type="Proteomes" id="UP000282613">
    <property type="component" value="Unassembled WGS sequence"/>
</dbReference>
<dbReference type="GO" id="GO:0046512">
    <property type="term" value="P:sphingosine biosynthetic process"/>
    <property type="evidence" value="ECO:0007669"/>
    <property type="project" value="TreeGrafter"/>
</dbReference>
<evidence type="ECO:0000256" key="2">
    <source>
        <dbReference type="ARBA" id="ARBA00011891"/>
    </source>
</evidence>